<accession>S9TB82</accession>
<dbReference type="EMBL" id="ATMH01012327">
    <property type="protein sequence ID" value="EPY15262.1"/>
    <property type="molecule type" value="Genomic_DNA"/>
</dbReference>
<protein>
    <submittedName>
        <fullName evidence="2">Uncharacterized protein</fullName>
    </submittedName>
</protein>
<dbReference type="AlphaFoldDB" id="S9TB82"/>
<feature type="region of interest" description="Disordered" evidence="1">
    <location>
        <begin position="94"/>
        <end position="122"/>
    </location>
</feature>
<feature type="compositionally biased region" description="Basic and acidic residues" evidence="1">
    <location>
        <begin position="103"/>
        <end position="118"/>
    </location>
</feature>
<proteinExistence type="predicted"/>
<feature type="compositionally biased region" description="Basic and acidic residues" evidence="1">
    <location>
        <begin position="155"/>
        <end position="192"/>
    </location>
</feature>
<feature type="region of interest" description="Disordered" evidence="1">
    <location>
        <begin position="152"/>
        <end position="194"/>
    </location>
</feature>
<sequence length="232" mass="26283">MEANRAVRDRLTKQWQERQTQELEQLTRRRRSDKEALAALQAQEGAGRTALEKGEQDGWWDIADEVGPAAAAALERARANAPLLVEELLDDTAHAADGAASPGERDGEVRETAAERRASAIVSELTKTDDQVLCEMEEEIQNVLESLNPYSALRRASEERPPEAQPHREERRGHADPVRLDRQTARAEREVHTAISATADRLRIESQRRQQKKQALWQQFDQWERRALGVGK</sequence>
<keyword evidence="3" id="KW-1185">Reference proteome</keyword>
<reference evidence="2 3" key="1">
    <citation type="journal article" date="2013" name="PLoS ONE">
        <title>Predicting the Proteins of Angomonas deanei, Strigomonas culicis and Their Respective Endosymbionts Reveals New Aspects of the Trypanosomatidae Family.</title>
        <authorList>
            <person name="Motta M.C."/>
            <person name="Martins A.C."/>
            <person name="de Souza S.S."/>
            <person name="Catta-Preta C.M."/>
            <person name="Silva R."/>
            <person name="Klein C.C."/>
            <person name="de Almeida L.G."/>
            <person name="de Lima Cunha O."/>
            <person name="Ciapina L.P."/>
            <person name="Brocchi M."/>
            <person name="Colabardini A.C."/>
            <person name="de Araujo Lima B."/>
            <person name="Machado C.R."/>
            <person name="de Almeida Soares C.M."/>
            <person name="Probst C.M."/>
            <person name="de Menezes C.B."/>
            <person name="Thompson C.E."/>
            <person name="Bartholomeu D.C."/>
            <person name="Gradia D.F."/>
            <person name="Pavoni D.P."/>
            <person name="Grisard E.C."/>
            <person name="Fantinatti-Garboggini F."/>
            <person name="Marchini F.K."/>
            <person name="Rodrigues-Luiz G.F."/>
            <person name="Wagner G."/>
            <person name="Goldman G.H."/>
            <person name="Fietto J.L."/>
            <person name="Elias M.C."/>
            <person name="Goldman M.H."/>
            <person name="Sagot M.F."/>
            <person name="Pereira M."/>
            <person name="Stoco P.H."/>
            <person name="de Mendonca-Neto R.P."/>
            <person name="Teixeira S.M."/>
            <person name="Maciel T.E."/>
            <person name="de Oliveira Mendes T.A."/>
            <person name="Urmenyi T.P."/>
            <person name="de Souza W."/>
            <person name="Schenkman S."/>
            <person name="de Vasconcelos A.T."/>
        </authorList>
    </citation>
    <scope>NUCLEOTIDE SEQUENCE [LARGE SCALE GENOMIC DNA]</scope>
</reference>
<evidence type="ECO:0000256" key="1">
    <source>
        <dbReference type="SAM" id="MobiDB-lite"/>
    </source>
</evidence>
<gene>
    <name evidence="2" type="ORF">STCU_12186</name>
</gene>
<feature type="region of interest" description="Disordered" evidence="1">
    <location>
        <begin position="1"/>
        <end position="36"/>
    </location>
</feature>
<organism evidence="2 3">
    <name type="scientific">Strigomonas culicis</name>
    <dbReference type="NCBI Taxonomy" id="28005"/>
    <lineage>
        <taxon>Eukaryota</taxon>
        <taxon>Discoba</taxon>
        <taxon>Euglenozoa</taxon>
        <taxon>Kinetoplastea</taxon>
        <taxon>Metakinetoplastina</taxon>
        <taxon>Trypanosomatida</taxon>
        <taxon>Trypanosomatidae</taxon>
        <taxon>Strigomonadinae</taxon>
        <taxon>Strigomonas</taxon>
    </lineage>
</organism>
<dbReference type="Proteomes" id="UP000015354">
    <property type="component" value="Unassembled WGS sequence"/>
</dbReference>
<evidence type="ECO:0000313" key="2">
    <source>
        <dbReference type="EMBL" id="EPY15262.1"/>
    </source>
</evidence>
<name>S9TB82_9TRYP</name>
<comment type="caution">
    <text evidence="2">The sequence shown here is derived from an EMBL/GenBank/DDBJ whole genome shotgun (WGS) entry which is preliminary data.</text>
</comment>
<evidence type="ECO:0000313" key="3">
    <source>
        <dbReference type="Proteomes" id="UP000015354"/>
    </source>
</evidence>